<dbReference type="PANTHER" id="PTHR47955:SF19">
    <property type="entry name" value="CYTOCHROME P450 71A9-LIKE ISOFORM X1"/>
    <property type="match status" value="1"/>
</dbReference>
<comment type="cofactor">
    <cofactor evidence="1">
        <name>heme</name>
        <dbReference type="ChEBI" id="CHEBI:30413"/>
    </cofactor>
</comment>
<keyword evidence="9" id="KW-1185">Reference proteome</keyword>
<evidence type="ECO:0000313" key="9">
    <source>
        <dbReference type="Proteomes" id="UP000467840"/>
    </source>
</evidence>
<dbReference type="Pfam" id="PF00067">
    <property type="entry name" value="p450"/>
    <property type="match status" value="2"/>
</dbReference>
<evidence type="ECO:0000256" key="1">
    <source>
        <dbReference type="ARBA" id="ARBA00001971"/>
    </source>
</evidence>
<dbReference type="GO" id="GO:0004497">
    <property type="term" value="F:monooxygenase activity"/>
    <property type="evidence" value="ECO:0007669"/>
    <property type="project" value="InterPro"/>
</dbReference>
<dbReference type="InterPro" id="IPR002401">
    <property type="entry name" value="Cyt_P450_E_grp-I"/>
</dbReference>
<dbReference type="GO" id="GO:0020037">
    <property type="term" value="F:heme binding"/>
    <property type="evidence" value="ECO:0007669"/>
    <property type="project" value="InterPro"/>
</dbReference>
<keyword evidence="4" id="KW-0479">Metal-binding</keyword>
<evidence type="ECO:0000256" key="2">
    <source>
        <dbReference type="ARBA" id="ARBA00010617"/>
    </source>
</evidence>
<dbReference type="GO" id="GO:0005506">
    <property type="term" value="F:iron ion binding"/>
    <property type="evidence" value="ECO:0007669"/>
    <property type="project" value="InterPro"/>
</dbReference>
<comment type="caution">
    <text evidence="8">The sequence shown here is derived from an EMBL/GenBank/DDBJ whole genome shotgun (WGS) entry which is preliminary data.</text>
</comment>
<evidence type="ECO:0000256" key="4">
    <source>
        <dbReference type="ARBA" id="ARBA00022723"/>
    </source>
</evidence>
<dbReference type="InterPro" id="IPR001128">
    <property type="entry name" value="Cyt_P450"/>
</dbReference>
<accession>A0A6A6KEG1</accession>
<evidence type="ECO:0000256" key="3">
    <source>
        <dbReference type="ARBA" id="ARBA00022617"/>
    </source>
</evidence>
<keyword evidence="7" id="KW-0503">Monooxygenase</keyword>
<evidence type="ECO:0000313" key="8">
    <source>
        <dbReference type="EMBL" id="KAF2286526.1"/>
    </source>
</evidence>
<dbReference type="AlphaFoldDB" id="A0A6A6KEG1"/>
<name>A0A6A6KEG1_HEVBR</name>
<protein>
    <recommendedName>
        <fullName evidence="10">Cytochrome P450</fullName>
    </recommendedName>
</protein>
<dbReference type="PANTHER" id="PTHR47955">
    <property type="entry name" value="CYTOCHROME P450 FAMILY 71 PROTEIN"/>
    <property type="match status" value="1"/>
</dbReference>
<keyword evidence="3" id="KW-0349">Heme</keyword>
<dbReference type="GO" id="GO:0016705">
    <property type="term" value="F:oxidoreductase activity, acting on paired donors, with incorporation or reduction of molecular oxygen"/>
    <property type="evidence" value="ECO:0007669"/>
    <property type="project" value="InterPro"/>
</dbReference>
<keyword evidence="5" id="KW-0560">Oxidoreductase</keyword>
<keyword evidence="6" id="KW-0408">Iron</keyword>
<proteinExistence type="inferred from homology"/>
<dbReference type="SUPFAM" id="SSF48264">
    <property type="entry name" value="Cytochrome P450"/>
    <property type="match status" value="1"/>
</dbReference>
<dbReference type="Proteomes" id="UP000467840">
    <property type="component" value="Chromosome 3"/>
</dbReference>
<reference evidence="8 9" key="1">
    <citation type="journal article" date="2020" name="Mol. Plant">
        <title>The Chromosome-Based Rubber Tree Genome Provides New Insights into Spurge Genome Evolution and Rubber Biosynthesis.</title>
        <authorList>
            <person name="Liu J."/>
            <person name="Shi C."/>
            <person name="Shi C.C."/>
            <person name="Li W."/>
            <person name="Zhang Q.J."/>
            <person name="Zhang Y."/>
            <person name="Li K."/>
            <person name="Lu H.F."/>
            <person name="Shi C."/>
            <person name="Zhu S.T."/>
            <person name="Xiao Z.Y."/>
            <person name="Nan H."/>
            <person name="Yue Y."/>
            <person name="Zhu X.G."/>
            <person name="Wu Y."/>
            <person name="Hong X.N."/>
            <person name="Fan G.Y."/>
            <person name="Tong Y."/>
            <person name="Zhang D."/>
            <person name="Mao C.L."/>
            <person name="Liu Y.L."/>
            <person name="Hao S.J."/>
            <person name="Liu W.Q."/>
            <person name="Lv M.Q."/>
            <person name="Zhang H.B."/>
            <person name="Liu Y."/>
            <person name="Hu-Tang G.R."/>
            <person name="Wang J.P."/>
            <person name="Wang J.H."/>
            <person name="Sun Y.H."/>
            <person name="Ni S.B."/>
            <person name="Chen W.B."/>
            <person name="Zhang X.C."/>
            <person name="Jiao Y.N."/>
            <person name="Eichler E.E."/>
            <person name="Li G.H."/>
            <person name="Liu X."/>
            <person name="Gao L.Z."/>
        </authorList>
    </citation>
    <scope>NUCLEOTIDE SEQUENCE [LARGE SCALE GENOMIC DNA]</scope>
    <source>
        <strain evidence="9">cv. GT1</strain>
        <tissue evidence="8">Leaf</tissue>
    </source>
</reference>
<dbReference type="EMBL" id="JAAGAX010000017">
    <property type="protein sequence ID" value="KAF2286526.1"/>
    <property type="molecule type" value="Genomic_DNA"/>
</dbReference>
<organism evidence="8 9">
    <name type="scientific">Hevea brasiliensis</name>
    <name type="common">Para rubber tree</name>
    <name type="synonym">Siphonia brasiliensis</name>
    <dbReference type="NCBI Taxonomy" id="3981"/>
    <lineage>
        <taxon>Eukaryota</taxon>
        <taxon>Viridiplantae</taxon>
        <taxon>Streptophyta</taxon>
        <taxon>Embryophyta</taxon>
        <taxon>Tracheophyta</taxon>
        <taxon>Spermatophyta</taxon>
        <taxon>Magnoliopsida</taxon>
        <taxon>eudicotyledons</taxon>
        <taxon>Gunneridae</taxon>
        <taxon>Pentapetalae</taxon>
        <taxon>rosids</taxon>
        <taxon>fabids</taxon>
        <taxon>Malpighiales</taxon>
        <taxon>Euphorbiaceae</taxon>
        <taxon>Crotonoideae</taxon>
        <taxon>Micrandreae</taxon>
        <taxon>Hevea</taxon>
    </lineage>
</organism>
<evidence type="ECO:0000256" key="6">
    <source>
        <dbReference type="ARBA" id="ARBA00023004"/>
    </source>
</evidence>
<evidence type="ECO:0000256" key="7">
    <source>
        <dbReference type="ARBA" id="ARBA00023033"/>
    </source>
</evidence>
<dbReference type="InterPro" id="IPR036396">
    <property type="entry name" value="Cyt_P450_sf"/>
</dbReference>
<dbReference type="PRINTS" id="PR00463">
    <property type="entry name" value="EP450I"/>
</dbReference>
<comment type="similarity">
    <text evidence="2">Belongs to the cytochrome P450 family.</text>
</comment>
<sequence length="186" mass="21035">MLLHLGRIPTVVISSAKEAREVLKIHDLACCSRPPLAGSGRVTYNYKDVAFAPYRDHWRNTRKLIVLELFSLKRVQSFWSLREEEVGLLISSICKNIFLGGVDTSAIALNWAMAVLVRNPSVMKKVQDEIRNHVGKKGRVTEGDIDKLEYLKMNEDIDMEERASVSLSISKKTPLSLVPVKYFSDC</sequence>
<gene>
    <name evidence="8" type="ORF">GH714_017516</name>
</gene>
<evidence type="ECO:0000256" key="5">
    <source>
        <dbReference type="ARBA" id="ARBA00023002"/>
    </source>
</evidence>
<evidence type="ECO:0008006" key="10">
    <source>
        <dbReference type="Google" id="ProtNLM"/>
    </source>
</evidence>
<dbReference type="Gene3D" id="1.10.630.10">
    <property type="entry name" value="Cytochrome P450"/>
    <property type="match status" value="2"/>
</dbReference>